<keyword evidence="1" id="KW-1133">Transmembrane helix</keyword>
<dbReference type="EMBL" id="CP114040">
    <property type="protein sequence ID" value="WAS94333.1"/>
    <property type="molecule type" value="Genomic_DNA"/>
</dbReference>
<evidence type="ECO:0000313" key="2">
    <source>
        <dbReference type="EMBL" id="WAS94333.1"/>
    </source>
</evidence>
<evidence type="ECO:0000256" key="1">
    <source>
        <dbReference type="SAM" id="Phobius"/>
    </source>
</evidence>
<reference evidence="2" key="1">
    <citation type="submission" date="2022-11" db="EMBL/GenBank/DDBJ databases">
        <title>Minimal conservation of predation-associated metabolite biosynthetic gene clusters underscores biosynthetic potential of Myxococcota including descriptions for ten novel species: Archangium lansinium sp. nov., Myxococcus landrumus sp. nov., Nannocystis bai.</title>
        <authorList>
            <person name="Ahearne A."/>
            <person name="Stevens C."/>
            <person name="Dowd S."/>
        </authorList>
    </citation>
    <scope>NUCLEOTIDE SEQUENCE</scope>
    <source>
        <strain evidence="2">Fl3</strain>
    </source>
</reference>
<gene>
    <name evidence="2" type="ORF">O0S08_50070</name>
</gene>
<organism evidence="2 3">
    <name type="scientific">Nannocystis punicea</name>
    <dbReference type="NCBI Taxonomy" id="2995304"/>
    <lineage>
        <taxon>Bacteria</taxon>
        <taxon>Pseudomonadati</taxon>
        <taxon>Myxococcota</taxon>
        <taxon>Polyangia</taxon>
        <taxon>Nannocystales</taxon>
        <taxon>Nannocystaceae</taxon>
        <taxon>Nannocystis</taxon>
    </lineage>
</organism>
<accession>A0ABY7H4X2</accession>
<dbReference type="RefSeq" id="WP_269036670.1">
    <property type="nucleotide sequence ID" value="NZ_CP114040.1"/>
</dbReference>
<feature type="transmembrane region" description="Helical" evidence="1">
    <location>
        <begin position="33"/>
        <end position="52"/>
    </location>
</feature>
<dbReference type="Proteomes" id="UP001164459">
    <property type="component" value="Chromosome"/>
</dbReference>
<sequence>MARTQNLGELAAPAALEGRLKQSLQWSVSPLDGPQIVLVVLVVVCGLLGLAWRGRHRPPGA</sequence>
<keyword evidence="3" id="KW-1185">Reference proteome</keyword>
<keyword evidence="1" id="KW-0812">Transmembrane</keyword>
<keyword evidence="1" id="KW-0472">Membrane</keyword>
<proteinExistence type="predicted"/>
<protein>
    <submittedName>
        <fullName evidence="2">Uncharacterized protein</fullName>
    </submittedName>
</protein>
<evidence type="ECO:0000313" key="3">
    <source>
        <dbReference type="Proteomes" id="UP001164459"/>
    </source>
</evidence>
<name>A0ABY7H4X2_9BACT</name>